<protein>
    <submittedName>
        <fullName evidence="2">Uncharacterized protein</fullName>
    </submittedName>
</protein>
<sequence>MLRDAFLGVSILFLSQAAMANETLNLDGLSPKTNPKASLPVCENVPYDKANCVRALACIGTDGVYFDGQAHGWDTGIVIGFLDDGTACNGEWVAGGPQTPGRASLICENGMEANVLYHTLNNETGTVIGSGLDNQGREITAWSGEKVLQFLTGPDDNTPVLPCGPAPIPIS</sequence>
<accession>A0A9Q2NS44</accession>
<evidence type="ECO:0000256" key="1">
    <source>
        <dbReference type="SAM" id="SignalP"/>
    </source>
</evidence>
<dbReference type="EMBL" id="JAFBXE010000005">
    <property type="protein sequence ID" value="MBM2412634.1"/>
    <property type="molecule type" value="Genomic_DNA"/>
</dbReference>
<dbReference type="Proteomes" id="UP000809440">
    <property type="component" value="Unassembled WGS sequence"/>
</dbReference>
<evidence type="ECO:0000313" key="4">
    <source>
        <dbReference type="Proteomes" id="UP000755667"/>
    </source>
</evidence>
<dbReference type="AlphaFoldDB" id="A0A9Q2NS44"/>
<dbReference type="GeneID" id="62642657"/>
<keyword evidence="1" id="KW-0732">Signal</keyword>
<proteinExistence type="predicted"/>
<keyword evidence="5" id="KW-1185">Reference proteome</keyword>
<evidence type="ECO:0000313" key="3">
    <source>
        <dbReference type="EMBL" id="MBM2417129.1"/>
    </source>
</evidence>
<comment type="caution">
    <text evidence="2">The sequence shown here is derived from an EMBL/GenBank/DDBJ whole genome shotgun (WGS) entry which is preliminary data.</text>
</comment>
<organism evidence="2 4">
    <name type="scientific">Marivita cryptomonadis</name>
    <dbReference type="NCBI Taxonomy" id="505252"/>
    <lineage>
        <taxon>Bacteria</taxon>
        <taxon>Pseudomonadati</taxon>
        <taxon>Pseudomonadota</taxon>
        <taxon>Alphaproteobacteria</taxon>
        <taxon>Rhodobacterales</taxon>
        <taxon>Roseobacteraceae</taxon>
        <taxon>Marivita</taxon>
    </lineage>
</organism>
<dbReference type="OrthoDB" id="7856755at2"/>
<name>A0A9Q2NS44_9RHOB</name>
<evidence type="ECO:0000313" key="5">
    <source>
        <dbReference type="Proteomes" id="UP000809440"/>
    </source>
</evidence>
<feature type="signal peptide" evidence="1">
    <location>
        <begin position="1"/>
        <end position="20"/>
    </location>
</feature>
<dbReference type="EMBL" id="JAFBXF010000005">
    <property type="protein sequence ID" value="MBM2417129.1"/>
    <property type="molecule type" value="Genomic_DNA"/>
</dbReference>
<reference evidence="2 5" key="1">
    <citation type="submission" date="2021-01" db="EMBL/GenBank/DDBJ databases">
        <title>Diatom-associated Roseobacters Show Island Model of Population Structure.</title>
        <authorList>
            <person name="Qu L."/>
            <person name="Feng X."/>
            <person name="Chen Y."/>
            <person name="Li L."/>
            <person name="Wang X."/>
            <person name="Hu Z."/>
            <person name="Wang H."/>
            <person name="Luo H."/>
        </authorList>
    </citation>
    <scope>NUCLEOTIDE SEQUENCE</scope>
    <source>
        <strain evidence="3 5">CC28-63</strain>
        <strain evidence="2">CC28-69</strain>
    </source>
</reference>
<dbReference type="Proteomes" id="UP000755667">
    <property type="component" value="Unassembled WGS sequence"/>
</dbReference>
<evidence type="ECO:0000313" key="2">
    <source>
        <dbReference type="EMBL" id="MBM2412634.1"/>
    </source>
</evidence>
<gene>
    <name evidence="2" type="ORF">JQX41_10000</name>
    <name evidence="3" type="ORF">JQX48_09135</name>
</gene>
<dbReference type="RefSeq" id="WP_085632413.1">
    <property type="nucleotide sequence ID" value="NZ_JAFBWU010000005.1"/>
</dbReference>
<feature type="chain" id="PRO_5040436729" evidence="1">
    <location>
        <begin position="21"/>
        <end position="171"/>
    </location>
</feature>